<name>A0AAD5Z9S8_9POAL</name>
<keyword evidence="3" id="KW-1185">Reference proteome</keyword>
<dbReference type="PANTHER" id="PTHR44259">
    <property type="entry name" value="OS07G0183000 PROTEIN-RELATED"/>
    <property type="match status" value="1"/>
</dbReference>
<protein>
    <recommendedName>
        <fullName evidence="1">KIB1-4 beta-propeller domain-containing protein</fullName>
    </recommendedName>
</protein>
<evidence type="ECO:0000259" key="1">
    <source>
        <dbReference type="Pfam" id="PF03478"/>
    </source>
</evidence>
<dbReference type="EMBL" id="JAMRDG010000002">
    <property type="protein sequence ID" value="KAJ3689435.1"/>
    <property type="molecule type" value="Genomic_DNA"/>
</dbReference>
<comment type="caution">
    <text evidence="2">The sequence shown here is derived from an EMBL/GenBank/DDBJ whole genome shotgun (WGS) entry which is preliminary data.</text>
</comment>
<dbReference type="InterPro" id="IPR005174">
    <property type="entry name" value="KIB1-4_b-propeller"/>
</dbReference>
<dbReference type="Proteomes" id="UP001210211">
    <property type="component" value="Unassembled WGS sequence"/>
</dbReference>
<dbReference type="Pfam" id="PF03478">
    <property type="entry name" value="Beta-prop_KIB1-4"/>
    <property type="match status" value="1"/>
</dbReference>
<dbReference type="AlphaFoldDB" id="A0AAD5Z9S8"/>
<proteinExistence type="predicted"/>
<gene>
    <name evidence="2" type="ORF">LUZ61_018599</name>
</gene>
<dbReference type="InterPro" id="IPR050942">
    <property type="entry name" value="F-box_BR-signaling"/>
</dbReference>
<sequence length="284" mass="32561">MRKLHLPETIGMMCCANYRGWLLLVAPGGKEVFLLNPLTRVRVQLPPFTLPVKRLRDRGGSGAPHPANDVSRLFKPPMGNFVTTRVIFSADLTDPNCLIMVFLEDSRGIFYCRVGDPCWSMVHIGHSDAPWGDATYYNGCFYLLYQGAIYVIDFVYLRDQNDIKELTEKTLEQIFELYQFLESKFDLKKITDTSNTTLFFGENHHFLAVCSDDWDLLDGGCVYMEHKCKPSAGKDQDSEFYNYYYSISFAKMDDVNFKTVVCDIAGEPPIWLPPPAMWFQPSYV</sequence>
<evidence type="ECO:0000313" key="2">
    <source>
        <dbReference type="EMBL" id="KAJ3689435.1"/>
    </source>
</evidence>
<accession>A0AAD5Z9S8</accession>
<evidence type="ECO:0000313" key="3">
    <source>
        <dbReference type="Proteomes" id="UP001210211"/>
    </source>
</evidence>
<reference evidence="2 3" key="1">
    <citation type="journal article" date="2022" name="Cell">
        <title>Repeat-based holocentromeres influence genome architecture and karyotype evolution.</title>
        <authorList>
            <person name="Hofstatter P.G."/>
            <person name="Thangavel G."/>
            <person name="Lux T."/>
            <person name="Neumann P."/>
            <person name="Vondrak T."/>
            <person name="Novak P."/>
            <person name="Zhang M."/>
            <person name="Costa L."/>
            <person name="Castellani M."/>
            <person name="Scott A."/>
            <person name="Toegelov H."/>
            <person name="Fuchs J."/>
            <person name="Mata-Sucre Y."/>
            <person name="Dias Y."/>
            <person name="Vanzela A.L.L."/>
            <person name="Huettel B."/>
            <person name="Almeida C.C.S."/>
            <person name="Simkova H."/>
            <person name="Souza G."/>
            <person name="Pedrosa-Harand A."/>
            <person name="Macas J."/>
            <person name="Mayer K.F.X."/>
            <person name="Houben A."/>
            <person name="Marques A."/>
        </authorList>
    </citation>
    <scope>NUCLEOTIDE SEQUENCE [LARGE SCALE GENOMIC DNA]</scope>
    <source>
        <strain evidence="2">RhyTen1mFocal</strain>
    </source>
</reference>
<organism evidence="2 3">
    <name type="scientific">Rhynchospora tenuis</name>
    <dbReference type="NCBI Taxonomy" id="198213"/>
    <lineage>
        <taxon>Eukaryota</taxon>
        <taxon>Viridiplantae</taxon>
        <taxon>Streptophyta</taxon>
        <taxon>Embryophyta</taxon>
        <taxon>Tracheophyta</taxon>
        <taxon>Spermatophyta</taxon>
        <taxon>Magnoliopsida</taxon>
        <taxon>Liliopsida</taxon>
        <taxon>Poales</taxon>
        <taxon>Cyperaceae</taxon>
        <taxon>Cyperoideae</taxon>
        <taxon>Rhynchosporeae</taxon>
        <taxon>Rhynchospora</taxon>
    </lineage>
</organism>
<feature type="domain" description="KIB1-4 beta-propeller" evidence="1">
    <location>
        <begin position="3"/>
        <end position="234"/>
    </location>
</feature>